<keyword evidence="1" id="KW-0812">Transmembrane</keyword>
<proteinExistence type="predicted"/>
<name>A0A348AMR9_9FIRM</name>
<dbReference type="Gene3D" id="3.20.20.370">
    <property type="entry name" value="Glycoside hydrolase/deacetylase"/>
    <property type="match status" value="1"/>
</dbReference>
<dbReference type="PANTHER" id="PTHR30105:SF2">
    <property type="entry name" value="DIVERGENT POLYSACCHARIDE DEACETYLASE SUPERFAMILY"/>
    <property type="match status" value="1"/>
</dbReference>
<dbReference type="CDD" id="cd10936">
    <property type="entry name" value="CE4_DAC2"/>
    <property type="match status" value="1"/>
</dbReference>
<dbReference type="InterPro" id="IPR006837">
    <property type="entry name" value="Divergent_DAC"/>
</dbReference>
<reference evidence="2 3" key="1">
    <citation type="journal article" date="2018" name="Int. J. Syst. Evol. Microbiol.">
        <title>Methylomusa anaerophila gen. nov., sp. nov., an anaerobic methanol-utilizing bacterium isolated from a microbial fuel cell.</title>
        <authorList>
            <person name="Amano N."/>
            <person name="Yamamuro A."/>
            <person name="Miyahara M."/>
            <person name="Kouzuma A."/>
            <person name="Abe T."/>
            <person name="Watanabe K."/>
        </authorList>
    </citation>
    <scope>NUCLEOTIDE SEQUENCE [LARGE SCALE GENOMIC DNA]</scope>
    <source>
        <strain evidence="2 3">MMFC1</strain>
    </source>
</reference>
<dbReference type="GO" id="GO:0005975">
    <property type="term" value="P:carbohydrate metabolic process"/>
    <property type="evidence" value="ECO:0007669"/>
    <property type="project" value="InterPro"/>
</dbReference>
<accession>A0A348AMR9</accession>
<organism evidence="2 3">
    <name type="scientific">Methylomusa anaerophila</name>
    <dbReference type="NCBI Taxonomy" id="1930071"/>
    <lineage>
        <taxon>Bacteria</taxon>
        <taxon>Bacillati</taxon>
        <taxon>Bacillota</taxon>
        <taxon>Negativicutes</taxon>
        <taxon>Selenomonadales</taxon>
        <taxon>Sporomusaceae</taxon>
        <taxon>Methylomusa</taxon>
    </lineage>
</organism>
<protein>
    <submittedName>
        <fullName evidence="2">Divergent polysaccharide deacetylase</fullName>
    </submittedName>
</protein>
<keyword evidence="1" id="KW-1133">Transmembrane helix</keyword>
<dbReference type="OrthoDB" id="9784811at2"/>
<dbReference type="EMBL" id="AP018449">
    <property type="protein sequence ID" value="BBB92367.1"/>
    <property type="molecule type" value="Genomic_DNA"/>
</dbReference>
<evidence type="ECO:0000256" key="1">
    <source>
        <dbReference type="SAM" id="Phobius"/>
    </source>
</evidence>
<keyword evidence="1" id="KW-0472">Membrane</keyword>
<dbReference type="Proteomes" id="UP000276437">
    <property type="component" value="Chromosome"/>
</dbReference>
<sequence>MKSNNKVKWILVAGIILIAILHYLLPKAPDRTPVSQPVPNIEKTGAGIIVDFTEEANRIHGAVDTALAQEKITPKDIREANREVARTTVEGKIRWHSRQILLSFPADGNESIDILEQSVRKLIKDAGGQVLGTEPDNYQGLPAVRWDIGIKDKLDNDPLTIVTDRLYIAREKAAAAPVDRPKAKVEGKRGDLAIIIDDFGYTREPIAAFAEMDRPITFSVLPNQIFSNEAASKALASGHLVMLHLPLEPSSPTEKQEPATITANMSDDQIRRTVDRAVAAVPGVKGVNNHQGSKATADKRVMKTVMEVLKSHSLFFIDSRTGSHTIAAATAHDAGLKIGENELFLDNSSDVTYIKNQLRTAGNIAVRNGSAIVIGHARMNTAVAIREMIPELEAEGVRLVYASQLLE</sequence>
<feature type="transmembrane region" description="Helical" evidence="1">
    <location>
        <begin position="7"/>
        <end position="25"/>
    </location>
</feature>
<keyword evidence="3" id="KW-1185">Reference proteome</keyword>
<dbReference type="InterPro" id="IPR011330">
    <property type="entry name" value="Glyco_hydro/deAcase_b/a-brl"/>
</dbReference>
<dbReference type="AlphaFoldDB" id="A0A348AMR9"/>
<dbReference type="Pfam" id="PF04748">
    <property type="entry name" value="Polysacc_deac_2"/>
    <property type="match status" value="1"/>
</dbReference>
<dbReference type="SUPFAM" id="SSF88713">
    <property type="entry name" value="Glycoside hydrolase/deacetylase"/>
    <property type="match status" value="1"/>
</dbReference>
<gene>
    <name evidence="2" type="ORF">MAMMFC1_03060</name>
</gene>
<dbReference type="KEGG" id="mana:MAMMFC1_03060"/>
<dbReference type="PANTHER" id="PTHR30105">
    <property type="entry name" value="UNCHARACTERIZED YIBQ-RELATED"/>
    <property type="match status" value="1"/>
</dbReference>
<evidence type="ECO:0000313" key="3">
    <source>
        <dbReference type="Proteomes" id="UP000276437"/>
    </source>
</evidence>
<dbReference type="RefSeq" id="WP_126309265.1">
    <property type="nucleotide sequence ID" value="NZ_AP018449.1"/>
</dbReference>
<evidence type="ECO:0000313" key="2">
    <source>
        <dbReference type="EMBL" id="BBB92367.1"/>
    </source>
</evidence>